<dbReference type="FunFam" id="2.30.30.380:FF:000039">
    <property type="entry name" value="Translation elongation factor EF1A/initiation factor IF2gamma family protein"/>
    <property type="match status" value="1"/>
</dbReference>
<comment type="function">
    <text evidence="1">This protein promotes the GTP-dependent binding of aminoacyl-tRNA to the A-site of ribosomes during protein biosynthesis.</text>
</comment>
<dbReference type="GO" id="GO:0005525">
    <property type="term" value="F:GTP binding"/>
    <property type="evidence" value="ECO:0007669"/>
    <property type="project" value="UniProtKB-KW"/>
</dbReference>
<dbReference type="SUPFAM" id="SSF52540">
    <property type="entry name" value="P-loop containing nucleoside triphosphate hydrolases"/>
    <property type="match status" value="1"/>
</dbReference>
<dbReference type="Proteomes" id="UP001341281">
    <property type="component" value="Chromosome 07"/>
</dbReference>
<dbReference type="InterPro" id="IPR036443">
    <property type="entry name" value="Znf_RanBP2_sf"/>
</dbReference>
<dbReference type="SMART" id="SM00547">
    <property type="entry name" value="ZnF_RBZ"/>
    <property type="match status" value="1"/>
</dbReference>
<dbReference type="CDD" id="cd01883">
    <property type="entry name" value="EF1_alpha"/>
    <property type="match status" value="1"/>
</dbReference>
<dbReference type="InterPro" id="IPR027417">
    <property type="entry name" value="P-loop_NTPase"/>
</dbReference>
<evidence type="ECO:0000256" key="7">
    <source>
        <dbReference type="ARBA" id="ARBA00022833"/>
    </source>
</evidence>
<evidence type="ECO:0000313" key="12">
    <source>
        <dbReference type="Proteomes" id="UP001341281"/>
    </source>
</evidence>
<evidence type="ECO:0000256" key="9">
    <source>
        <dbReference type="SAM" id="MobiDB-lite"/>
    </source>
</evidence>
<dbReference type="SUPFAM" id="SSF50447">
    <property type="entry name" value="Translation proteins"/>
    <property type="match status" value="1"/>
</dbReference>
<evidence type="ECO:0000256" key="5">
    <source>
        <dbReference type="ARBA" id="ARBA00022741"/>
    </source>
</evidence>
<keyword evidence="5" id="KW-0547">Nucleotide-binding</keyword>
<evidence type="ECO:0000259" key="10">
    <source>
        <dbReference type="PROSITE" id="PS51722"/>
    </source>
</evidence>
<dbReference type="InterPro" id="IPR009000">
    <property type="entry name" value="Transl_B-barrel_sf"/>
</dbReference>
<dbReference type="FunFam" id="3.40.50.300:FF:001277">
    <property type="entry name" value="Elongation factor 1 alpha-like protein"/>
    <property type="match status" value="1"/>
</dbReference>
<dbReference type="SUPFAM" id="SSF90209">
    <property type="entry name" value="Ran binding protein zinc finger-like"/>
    <property type="match status" value="1"/>
</dbReference>
<dbReference type="PRINTS" id="PR00315">
    <property type="entry name" value="ELONGATNFCT"/>
</dbReference>
<dbReference type="FunFam" id="2.40.30.10:FF:000060">
    <property type="entry name" value="elongation factor 1-alpha isoform X4"/>
    <property type="match status" value="1"/>
</dbReference>
<sequence>MSRGEKLSRVAGSGEAEMASYGRVESNWLEPKLILVLHMPLATAYFDVGFALGGVQGSLIEMGIPDFDLNCKPFPCLTLLSLFDYLDARRMPRKVVSGPDYDDVYDDYDEYDDDYDDYDEAGYSNNQNPVNMGKESLKKSSNTVPVHWTCSMCTFNNHEGMVYCEMCGVFRETFVKSAKDVSLKDAVSAVSSEPQTSAKSKIDSAKTPIKIHAVELDGDSVKKHATMSCDKANSAQLPSAGSSLGAEKKKKTPVLSEEVTVERTTLLSPDHFRQKDDQSSGASSSSQNDYVTQKLYSGISQLTIDKNNVNATKPCLPEDYKPENWMLADQESGMLSQLNLAIVGHVDSGKSTLSGRLLHLLGKISKKDMHKNEKESKEKGKGSFAFAWAMDESSEERERGVTMTVAVAYLETKKFRVVLLDSPGHKDFVPNMISGATQADAAILVVDASAGSFEAGMNGEGGKGVGQTKEHAQLIRSFGVEQLVVAVNKMDAVAYSKERFEFIKLQLGSFLRSCNFKDPAITWIPLSAVENENLIKPPSDARLTSWYQGLCLLEAIDSLQLPSRDVSKPLILPICDVIKSQSTGQLAAYGKLETGAIKNGSKVLVLPSGQEATVKTIERDSTSCTIARAGDNVAVSLQGIDGSQLIPGGVLCYPGFPVAVANHLELKVLVLDIFTPILVGSQVEFHIHHVKEAARVTKIVALLDKTGKPSKSAPRFLKSKQNAVIQVTLDGAVCVQEFSKSRALGRAYLRSSGRTIAVGVVNRIIGQDQN</sequence>
<dbReference type="InterPro" id="IPR004161">
    <property type="entry name" value="EFTu-like_2"/>
</dbReference>
<protein>
    <recommendedName>
        <fullName evidence="10">Tr-type G domain-containing protein</fullName>
    </recommendedName>
</protein>
<dbReference type="InterPro" id="IPR000795">
    <property type="entry name" value="T_Tr_GTP-bd_dom"/>
</dbReference>
<evidence type="ECO:0000256" key="6">
    <source>
        <dbReference type="ARBA" id="ARBA00022771"/>
    </source>
</evidence>
<dbReference type="GO" id="GO:0008270">
    <property type="term" value="F:zinc ion binding"/>
    <property type="evidence" value="ECO:0007669"/>
    <property type="project" value="UniProtKB-KW"/>
</dbReference>
<dbReference type="Gene3D" id="2.30.30.380">
    <property type="entry name" value="Zn-finger domain of Sec23/24"/>
    <property type="match status" value="1"/>
</dbReference>
<keyword evidence="12" id="KW-1185">Reference proteome</keyword>
<dbReference type="EMBL" id="CP144751">
    <property type="protein sequence ID" value="WVZ86957.1"/>
    <property type="molecule type" value="Genomic_DNA"/>
</dbReference>
<feature type="domain" description="Tr-type G" evidence="10">
    <location>
        <begin position="335"/>
        <end position="564"/>
    </location>
</feature>
<evidence type="ECO:0000256" key="3">
    <source>
        <dbReference type="ARBA" id="ARBA00022481"/>
    </source>
</evidence>
<dbReference type="Pfam" id="PF22594">
    <property type="entry name" value="GTP-eEF1A_C"/>
    <property type="match status" value="1"/>
</dbReference>
<dbReference type="AlphaFoldDB" id="A0AAQ3UBX4"/>
<dbReference type="InterPro" id="IPR009001">
    <property type="entry name" value="Transl_elong_EF1A/Init_IF2_C"/>
</dbReference>
<name>A0AAQ3UBX4_PASNO</name>
<keyword evidence="4" id="KW-0479">Metal-binding</keyword>
<keyword evidence="6" id="KW-0863">Zinc-finger</keyword>
<dbReference type="GO" id="GO:0003924">
    <property type="term" value="F:GTPase activity"/>
    <property type="evidence" value="ECO:0007669"/>
    <property type="project" value="InterPro"/>
</dbReference>
<proteinExistence type="inferred from homology"/>
<keyword evidence="8" id="KW-0342">GTP-binding</keyword>
<dbReference type="CDD" id="cd04093">
    <property type="entry name" value="HBS1_C_III"/>
    <property type="match status" value="1"/>
</dbReference>
<evidence type="ECO:0000256" key="4">
    <source>
        <dbReference type="ARBA" id="ARBA00022723"/>
    </source>
</evidence>
<dbReference type="Gene3D" id="2.40.30.10">
    <property type="entry name" value="Translation factors"/>
    <property type="match status" value="2"/>
</dbReference>
<dbReference type="Pfam" id="PF00009">
    <property type="entry name" value="GTP_EFTU"/>
    <property type="match status" value="1"/>
</dbReference>
<dbReference type="InterPro" id="IPR001876">
    <property type="entry name" value="Znf_RanBP2"/>
</dbReference>
<dbReference type="Pfam" id="PF03144">
    <property type="entry name" value="GTP_EFTU_D2"/>
    <property type="match status" value="1"/>
</dbReference>
<evidence type="ECO:0000256" key="2">
    <source>
        <dbReference type="ARBA" id="ARBA00007249"/>
    </source>
</evidence>
<feature type="region of interest" description="Disordered" evidence="9">
    <location>
        <begin position="232"/>
        <end position="288"/>
    </location>
</feature>
<dbReference type="InterPro" id="IPR054696">
    <property type="entry name" value="GTP-eEF1A_C"/>
</dbReference>
<evidence type="ECO:0000256" key="1">
    <source>
        <dbReference type="ARBA" id="ARBA00003982"/>
    </source>
</evidence>
<keyword evidence="3" id="KW-0488">Methylation</keyword>
<dbReference type="PANTHER" id="PTHR23115">
    <property type="entry name" value="TRANSLATION FACTOR"/>
    <property type="match status" value="1"/>
</dbReference>
<dbReference type="InterPro" id="IPR050100">
    <property type="entry name" value="TRAFAC_GTPase_members"/>
</dbReference>
<reference evidence="11 12" key="1">
    <citation type="submission" date="2024-02" db="EMBL/GenBank/DDBJ databases">
        <title>High-quality chromosome-scale genome assembly of Pensacola bahiagrass (Paspalum notatum Flugge var. saurae).</title>
        <authorList>
            <person name="Vega J.M."/>
            <person name="Podio M."/>
            <person name="Orjuela J."/>
            <person name="Siena L.A."/>
            <person name="Pessino S.C."/>
            <person name="Combes M.C."/>
            <person name="Mariac C."/>
            <person name="Albertini E."/>
            <person name="Pupilli F."/>
            <person name="Ortiz J.P.A."/>
            <person name="Leblanc O."/>
        </authorList>
    </citation>
    <scope>NUCLEOTIDE SEQUENCE [LARGE SCALE GENOMIC DNA]</scope>
    <source>
        <strain evidence="11">R1</strain>
        <tissue evidence="11">Leaf</tissue>
    </source>
</reference>
<dbReference type="PROSITE" id="PS01358">
    <property type="entry name" value="ZF_RANBP2_1"/>
    <property type="match status" value="1"/>
</dbReference>
<evidence type="ECO:0000256" key="8">
    <source>
        <dbReference type="ARBA" id="ARBA00023134"/>
    </source>
</evidence>
<dbReference type="CDD" id="cd16267">
    <property type="entry name" value="HBS1-like_II"/>
    <property type="match status" value="1"/>
</dbReference>
<comment type="similarity">
    <text evidence="2">Belongs to the TRAFAC class translation factor GTPase superfamily. Classic translation factor GTPase family. EF-Tu/EF-1A subfamily.</text>
</comment>
<dbReference type="FunFam" id="2.40.30.10:FF:000227">
    <property type="entry name" value="Translation elongation factor EF1A/initiation factor IF2gamma family protein"/>
    <property type="match status" value="1"/>
</dbReference>
<dbReference type="PROSITE" id="PS51722">
    <property type="entry name" value="G_TR_2"/>
    <property type="match status" value="1"/>
</dbReference>
<evidence type="ECO:0000313" key="11">
    <source>
        <dbReference type="EMBL" id="WVZ86957.1"/>
    </source>
</evidence>
<organism evidence="11 12">
    <name type="scientific">Paspalum notatum var. saurae</name>
    <dbReference type="NCBI Taxonomy" id="547442"/>
    <lineage>
        <taxon>Eukaryota</taxon>
        <taxon>Viridiplantae</taxon>
        <taxon>Streptophyta</taxon>
        <taxon>Embryophyta</taxon>
        <taxon>Tracheophyta</taxon>
        <taxon>Spermatophyta</taxon>
        <taxon>Magnoliopsida</taxon>
        <taxon>Liliopsida</taxon>
        <taxon>Poales</taxon>
        <taxon>Poaceae</taxon>
        <taxon>PACMAD clade</taxon>
        <taxon>Panicoideae</taxon>
        <taxon>Andropogonodae</taxon>
        <taxon>Paspaleae</taxon>
        <taxon>Paspalinae</taxon>
        <taxon>Paspalum</taxon>
    </lineage>
</organism>
<dbReference type="Gene3D" id="3.40.50.300">
    <property type="entry name" value="P-loop containing nucleotide triphosphate hydrolases"/>
    <property type="match status" value="1"/>
</dbReference>
<accession>A0AAQ3UBX4</accession>
<feature type="compositionally biased region" description="Polar residues" evidence="9">
    <location>
        <begin position="232"/>
        <end position="242"/>
    </location>
</feature>
<gene>
    <name evidence="11" type="ORF">U9M48_033668</name>
</gene>
<keyword evidence="7" id="KW-0862">Zinc</keyword>
<dbReference type="SUPFAM" id="SSF50465">
    <property type="entry name" value="EF-Tu/eEF-1alpha/eIF2-gamma C-terminal domain"/>
    <property type="match status" value="1"/>
</dbReference>